<accession>K5WTK0</accession>
<dbReference type="HOGENOM" id="CLU_016205_0_0_1"/>
<sequence>MNITRLLKLLNDTLGTRYPLGKPELEQCLDHVLRTSQDFGQAYGILRRHWRSDFTRLLSDLAGDQKKDRLARQNALVDGYICNSEVPPRRVWDLYSNRVLPLYAINRGRDLHEIPDEVWTVSHSWVHESAHIDVSTSINGNQWPVPIPNDTTLDHVRVELLNLGAEYAWLDVLCLRQRGRPEDEEQRKEEWKLDVPTIGHVYSSSGRPCVTYFNGLGLPFNPSSQILSSTRHWLNRVWTVQEATDSWLPGGATGAACANTLHFFQHHLPRSILKKELDRVHSLAYILRCKTLPIYDEGISPELTWITLLKHMTTDSRAKVALRHAKCRPDDTSLFPSWADFMQCEQEDSDPASDDLYSSSGLYLLDDLPLRMPEPGTYFHKAVHSYGPVSIDCEHKENESGRETFKLQTAGASGNLSCYEIQDCKVSGTFLRSMKYVILELSLKTWLIVEVIGERQIKENTALEVVK</sequence>
<dbReference type="Proteomes" id="UP000008370">
    <property type="component" value="Unassembled WGS sequence"/>
</dbReference>
<reference evidence="1 2" key="1">
    <citation type="journal article" date="2012" name="BMC Genomics">
        <title>Comparative genomics of the white-rot fungi, Phanerochaete carnosa and P. chrysosporium, to elucidate the genetic basis of the distinct wood types they colonize.</title>
        <authorList>
            <person name="Suzuki H."/>
            <person name="MacDonald J."/>
            <person name="Syed K."/>
            <person name="Salamov A."/>
            <person name="Hori C."/>
            <person name="Aerts A."/>
            <person name="Henrissat B."/>
            <person name="Wiebenga A."/>
            <person name="vanKuyk P.A."/>
            <person name="Barry K."/>
            <person name="Lindquist E."/>
            <person name="LaButti K."/>
            <person name="Lapidus A."/>
            <person name="Lucas S."/>
            <person name="Coutinho P."/>
            <person name="Gong Y."/>
            <person name="Samejima M."/>
            <person name="Mahadevan R."/>
            <person name="Abou-Zaid M."/>
            <person name="de Vries R.P."/>
            <person name="Igarashi K."/>
            <person name="Yadav J.S."/>
            <person name="Grigoriev I.V."/>
            <person name="Master E.R."/>
        </authorList>
    </citation>
    <scope>NUCLEOTIDE SEQUENCE [LARGE SCALE GENOMIC DNA]</scope>
    <source>
        <strain evidence="1 2">HHB-10118-sp</strain>
    </source>
</reference>
<organism evidence="1 2">
    <name type="scientific">Phanerochaete carnosa (strain HHB-10118-sp)</name>
    <name type="common">White-rot fungus</name>
    <name type="synonym">Peniophora carnosa</name>
    <dbReference type="NCBI Taxonomy" id="650164"/>
    <lineage>
        <taxon>Eukaryota</taxon>
        <taxon>Fungi</taxon>
        <taxon>Dikarya</taxon>
        <taxon>Basidiomycota</taxon>
        <taxon>Agaricomycotina</taxon>
        <taxon>Agaricomycetes</taxon>
        <taxon>Polyporales</taxon>
        <taxon>Phanerochaetaceae</taxon>
        <taxon>Phanerochaete</taxon>
    </lineage>
</organism>
<dbReference type="GeneID" id="18911305"/>
<keyword evidence="2" id="KW-1185">Reference proteome</keyword>
<evidence type="ECO:0000313" key="1">
    <source>
        <dbReference type="EMBL" id="EKM53757.1"/>
    </source>
</evidence>
<dbReference type="InParanoid" id="K5WTK0"/>
<dbReference type="EMBL" id="JH930474">
    <property type="protein sequence ID" value="EKM53757.1"/>
    <property type="molecule type" value="Genomic_DNA"/>
</dbReference>
<protein>
    <recommendedName>
        <fullName evidence="3">Heterokaryon incompatibility domain-containing protein</fullName>
    </recommendedName>
</protein>
<gene>
    <name evidence="1" type="ORF">PHACADRAFT_198179</name>
</gene>
<evidence type="ECO:0008006" key="3">
    <source>
        <dbReference type="Google" id="ProtNLM"/>
    </source>
</evidence>
<dbReference type="AlphaFoldDB" id="K5WTK0"/>
<dbReference type="RefSeq" id="XP_007398435.1">
    <property type="nucleotide sequence ID" value="XM_007398373.1"/>
</dbReference>
<name>K5WTK0_PHACS</name>
<evidence type="ECO:0000313" key="2">
    <source>
        <dbReference type="Proteomes" id="UP000008370"/>
    </source>
</evidence>
<dbReference type="KEGG" id="pco:PHACADRAFT_198179"/>
<dbReference type="OrthoDB" id="2957144at2759"/>
<proteinExistence type="predicted"/>